<keyword evidence="2" id="KW-0964">Secreted</keyword>
<accession>J3M8E9</accession>
<reference evidence="9" key="2">
    <citation type="submission" date="2013-04" db="UniProtKB">
        <authorList>
            <consortium name="EnsemblPlants"/>
        </authorList>
    </citation>
    <scope>IDENTIFICATION</scope>
</reference>
<evidence type="ECO:0000259" key="8">
    <source>
        <dbReference type="PROSITE" id="PS51473"/>
    </source>
</evidence>
<dbReference type="InterPro" id="IPR002902">
    <property type="entry name" value="GNK2"/>
</dbReference>
<feature type="domain" description="Gnk2-homologous" evidence="8">
    <location>
        <begin position="4"/>
        <end position="110"/>
    </location>
</feature>
<dbReference type="InterPro" id="IPR050581">
    <property type="entry name" value="CRR_secretory_protein"/>
</dbReference>
<evidence type="ECO:0000256" key="1">
    <source>
        <dbReference type="ARBA" id="ARBA00004613"/>
    </source>
</evidence>
<comment type="subcellular location">
    <subcellularLocation>
        <location evidence="1">Secreted</location>
    </subcellularLocation>
</comment>
<dbReference type="HOGENOM" id="CLU_000288_35_0_1"/>
<evidence type="ECO:0000256" key="7">
    <source>
        <dbReference type="SAM" id="Phobius"/>
    </source>
</evidence>
<dbReference type="InterPro" id="IPR038408">
    <property type="entry name" value="GNK2_sf"/>
</dbReference>
<evidence type="ECO:0000313" key="9">
    <source>
        <dbReference type="EnsemblPlants" id="OB05G28730.1"/>
    </source>
</evidence>
<proteinExistence type="inferred from homology"/>
<comment type="similarity">
    <text evidence="5">Belongs to the cysteine-rich repeat secretory protein family.</text>
</comment>
<reference evidence="9" key="1">
    <citation type="journal article" date="2013" name="Nat. Commun.">
        <title>Whole-genome sequencing of Oryza brachyantha reveals mechanisms underlying Oryza genome evolution.</title>
        <authorList>
            <person name="Chen J."/>
            <person name="Huang Q."/>
            <person name="Gao D."/>
            <person name="Wang J."/>
            <person name="Lang Y."/>
            <person name="Liu T."/>
            <person name="Li B."/>
            <person name="Bai Z."/>
            <person name="Luis Goicoechea J."/>
            <person name="Liang C."/>
            <person name="Chen C."/>
            <person name="Zhang W."/>
            <person name="Sun S."/>
            <person name="Liao Y."/>
            <person name="Zhang X."/>
            <person name="Yang L."/>
            <person name="Song C."/>
            <person name="Wang M."/>
            <person name="Shi J."/>
            <person name="Liu G."/>
            <person name="Liu J."/>
            <person name="Zhou H."/>
            <person name="Zhou W."/>
            <person name="Yu Q."/>
            <person name="An N."/>
            <person name="Chen Y."/>
            <person name="Cai Q."/>
            <person name="Wang B."/>
            <person name="Liu B."/>
            <person name="Min J."/>
            <person name="Huang Y."/>
            <person name="Wu H."/>
            <person name="Li Z."/>
            <person name="Zhang Y."/>
            <person name="Yin Y."/>
            <person name="Song W."/>
            <person name="Jiang J."/>
            <person name="Jackson S.A."/>
            <person name="Wing R.A."/>
            <person name="Wang J."/>
            <person name="Chen M."/>
        </authorList>
    </citation>
    <scope>NUCLEOTIDE SEQUENCE [LARGE SCALE GENOMIC DNA]</scope>
    <source>
        <strain evidence="9">cv. IRGC 101232</strain>
    </source>
</reference>
<dbReference type="EnsemblPlants" id="OB05G28730.1">
    <property type="protein sequence ID" value="OB05G28730.1"/>
    <property type="gene ID" value="OB05G28730"/>
</dbReference>
<dbReference type="STRING" id="4533.J3M8E9"/>
<keyword evidence="7" id="KW-0812">Transmembrane</keyword>
<dbReference type="CDD" id="cd23509">
    <property type="entry name" value="Gnk2-like"/>
    <property type="match status" value="2"/>
</dbReference>
<evidence type="ECO:0000256" key="4">
    <source>
        <dbReference type="ARBA" id="ARBA00022737"/>
    </source>
</evidence>
<feature type="compositionally biased region" description="Polar residues" evidence="6">
    <location>
        <begin position="242"/>
        <end position="256"/>
    </location>
</feature>
<dbReference type="PANTHER" id="PTHR32411">
    <property type="entry name" value="CYSTEINE-RICH REPEAT SECRETORY PROTEIN 38-RELATED"/>
    <property type="match status" value="1"/>
</dbReference>
<keyword evidence="4" id="KW-0677">Repeat</keyword>
<dbReference type="AlphaFoldDB" id="J3M8E9"/>
<dbReference type="PANTHER" id="PTHR32411:SF43">
    <property type="entry name" value="CYSTEINE-RICH REPEAT SECRETORY PROTEIN 38"/>
    <property type="match status" value="1"/>
</dbReference>
<keyword evidence="3" id="KW-0732">Signal</keyword>
<feature type="compositionally biased region" description="Low complexity" evidence="6">
    <location>
        <begin position="230"/>
        <end position="241"/>
    </location>
</feature>
<dbReference type="OMA" id="VFRASEW"/>
<name>J3M8E9_ORYBR</name>
<evidence type="ECO:0000256" key="6">
    <source>
        <dbReference type="SAM" id="MobiDB-lite"/>
    </source>
</evidence>
<evidence type="ECO:0000256" key="5">
    <source>
        <dbReference type="ARBA" id="ARBA00038515"/>
    </source>
</evidence>
<evidence type="ECO:0000313" key="10">
    <source>
        <dbReference type="Proteomes" id="UP000006038"/>
    </source>
</evidence>
<feature type="region of interest" description="Disordered" evidence="6">
    <location>
        <begin position="230"/>
        <end position="256"/>
    </location>
</feature>
<dbReference type="Gramene" id="OB05G28730.1">
    <property type="protein sequence ID" value="OB05G28730.1"/>
    <property type="gene ID" value="OB05G28730"/>
</dbReference>
<feature type="domain" description="Gnk2-homologous" evidence="8">
    <location>
        <begin position="116"/>
        <end position="222"/>
    </location>
</feature>
<dbReference type="eggNOG" id="ENOG502QWDY">
    <property type="taxonomic scope" value="Eukaryota"/>
</dbReference>
<keyword evidence="10" id="KW-1185">Reference proteome</keyword>
<dbReference type="PROSITE" id="PS51473">
    <property type="entry name" value="GNK2"/>
    <property type="match status" value="2"/>
</dbReference>
<keyword evidence="7" id="KW-0472">Membrane</keyword>
<evidence type="ECO:0000256" key="2">
    <source>
        <dbReference type="ARBA" id="ARBA00022525"/>
    </source>
</evidence>
<dbReference type="Pfam" id="PF01657">
    <property type="entry name" value="Stress-antifung"/>
    <property type="match status" value="2"/>
</dbReference>
<dbReference type="FunFam" id="3.30.430.20:FF:000002">
    <property type="entry name" value="Cysteine-rich receptor-like protein kinase 10"/>
    <property type="match status" value="1"/>
</dbReference>
<dbReference type="Proteomes" id="UP000006038">
    <property type="component" value="Chromosome 5"/>
</dbReference>
<evidence type="ECO:0000256" key="3">
    <source>
        <dbReference type="ARBA" id="ARBA00022729"/>
    </source>
</evidence>
<feature type="transmembrane region" description="Helical" evidence="7">
    <location>
        <begin position="264"/>
        <end position="288"/>
    </location>
</feature>
<organism evidence="9">
    <name type="scientific">Oryza brachyantha</name>
    <name type="common">malo sina</name>
    <dbReference type="NCBI Taxonomy" id="4533"/>
    <lineage>
        <taxon>Eukaryota</taxon>
        <taxon>Viridiplantae</taxon>
        <taxon>Streptophyta</taxon>
        <taxon>Embryophyta</taxon>
        <taxon>Tracheophyta</taxon>
        <taxon>Spermatophyta</taxon>
        <taxon>Magnoliopsida</taxon>
        <taxon>Liliopsida</taxon>
        <taxon>Poales</taxon>
        <taxon>Poaceae</taxon>
        <taxon>BOP clade</taxon>
        <taxon>Oryzoideae</taxon>
        <taxon>Oryzeae</taxon>
        <taxon>Oryzinae</taxon>
        <taxon>Oryza</taxon>
    </lineage>
</organism>
<dbReference type="Gene3D" id="3.30.430.20">
    <property type="entry name" value="Gnk2 domain, C-X8-C-X2-C motif"/>
    <property type="match status" value="2"/>
</dbReference>
<keyword evidence="7" id="KW-1133">Transmembrane helix</keyword>
<dbReference type="GO" id="GO:0005576">
    <property type="term" value="C:extracellular region"/>
    <property type="evidence" value="ECO:0007669"/>
    <property type="project" value="UniProtKB-SubCell"/>
</dbReference>
<protein>
    <recommendedName>
        <fullName evidence="8">Gnk2-homologous domain-containing protein</fullName>
    </recommendedName>
</protein>
<sequence>MANASITDCPSNTNSTDVGGGAFQANLRALLSSLSATAAASPSGFADNATGGGPDRAYGLAQCRADVVGSSNCPGCLYDSVRDAANVCAGQRSAVVISDYCLVRYSNASFAGAADDRTVRLWWSPESTAQPERFNLTLGALMRNLTGTAAHASPLMFAVGEADLPPSTKIYGMAQCTRDLAGGDCDRCLVTAVSNIPTCCDGRQGGQVITRSCSIRYEVYPFFDTQAAKPAMSPAPATTPSGVNGSDHTGQASTGNNHTVSKAVIIPVTVAIASLLVVIPLLVSLYLCKRSRKRQIIHHGDEDEMRSSESLLYDLSRAAPGNF</sequence>